<accession>A0A1X7TTH8</accession>
<dbReference type="InterPro" id="IPR027805">
    <property type="entry name" value="Transposase_HTH_dom"/>
</dbReference>
<keyword evidence="2" id="KW-0479">Metal-binding</keyword>
<feature type="domain" description="DDE Tnp4" evidence="4">
    <location>
        <begin position="258"/>
        <end position="376"/>
    </location>
</feature>
<feature type="domain" description="Transposase Helix-turn-helix" evidence="5">
    <location>
        <begin position="179"/>
        <end position="228"/>
    </location>
</feature>
<dbReference type="InParanoid" id="A0A1X7TTH8"/>
<sequence length="403" mass="46448">MEEEVIRNQEYLMNEDYQLRAMYEEIEQQKKHEEERKREEEEIEEIERLCYLRLAEVEAVEHEEDGQMEDENEEVSLLQDISAAEDERMEALLPQDKDICPTDDLSNNSTAESEEHKELVTLRLKVAKLELRLKKVTFSVELLKDNDKLVLLYTGLPSWPVFMHTFQFVSKFVTPSLVLSLEDEMLLTLSRLRLDLTLNDLAVRFAVSVATVSRIFDKWIDALYARLQFLIKWPSREICTQNMPPFIKELYPACRCIIDCTEIFIEKPSGYVARSKTFSNYKKHNTVKLLIAITPSGSISFVSKCWGGKVSDKVLTQESGFLSLLERGDVVLADRGFTISDDVGLVGAKLEIPAFTRGKGQLSRDVEMTKNLSHFHNTFHSDIFVDFGTFLSSSFSRMLSSFF</sequence>
<comment type="cofactor">
    <cofactor evidence="1">
        <name>a divalent metal cation</name>
        <dbReference type="ChEBI" id="CHEBI:60240"/>
    </cofactor>
</comment>
<organism evidence="6">
    <name type="scientific">Amphimedon queenslandica</name>
    <name type="common">Sponge</name>
    <dbReference type="NCBI Taxonomy" id="400682"/>
    <lineage>
        <taxon>Eukaryota</taxon>
        <taxon>Metazoa</taxon>
        <taxon>Porifera</taxon>
        <taxon>Demospongiae</taxon>
        <taxon>Heteroscleromorpha</taxon>
        <taxon>Haplosclerida</taxon>
        <taxon>Niphatidae</taxon>
        <taxon>Amphimedon</taxon>
    </lineage>
</organism>
<evidence type="ECO:0000259" key="5">
    <source>
        <dbReference type="Pfam" id="PF13613"/>
    </source>
</evidence>
<proteinExistence type="predicted"/>
<dbReference type="OMA" id="MEKASEC"/>
<evidence type="ECO:0000256" key="1">
    <source>
        <dbReference type="ARBA" id="ARBA00001968"/>
    </source>
</evidence>
<dbReference type="GO" id="GO:0046872">
    <property type="term" value="F:metal ion binding"/>
    <property type="evidence" value="ECO:0007669"/>
    <property type="project" value="UniProtKB-KW"/>
</dbReference>
<dbReference type="Pfam" id="PF13613">
    <property type="entry name" value="HTH_Tnp_4"/>
    <property type="match status" value="1"/>
</dbReference>
<keyword evidence="3" id="KW-0175">Coiled coil</keyword>
<dbReference type="OrthoDB" id="7331812at2759"/>
<evidence type="ECO:0000313" key="6">
    <source>
        <dbReference type="EnsemblMetazoa" id="Aqu2.1.18328_001"/>
    </source>
</evidence>
<dbReference type="STRING" id="400682.A0A1X7TTH8"/>
<dbReference type="Pfam" id="PF13359">
    <property type="entry name" value="DDE_Tnp_4"/>
    <property type="match status" value="1"/>
</dbReference>
<dbReference type="AlphaFoldDB" id="A0A1X7TTH8"/>
<evidence type="ECO:0008006" key="7">
    <source>
        <dbReference type="Google" id="ProtNLM"/>
    </source>
</evidence>
<evidence type="ECO:0000259" key="4">
    <source>
        <dbReference type="Pfam" id="PF13359"/>
    </source>
</evidence>
<name>A0A1X7TTH8_AMPQE</name>
<evidence type="ECO:0000256" key="3">
    <source>
        <dbReference type="SAM" id="Coils"/>
    </source>
</evidence>
<dbReference type="EnsemblMetazoa" id="Aqu2.1.18328_001">
    <property type="protein sequence ID" value="Aqu2.1.18328_001"/>
    <property type="gene ID" value="Aqu2.1.18328"/>
</dbReference>
<feature type="coiled-coil region" evidence="3">
    <location>
        <begin position="22"/>
        <end position="49"/>
    </location>
</feature>
<dbReference type="PANTHER" id="PTHR23080">
    <property type="entry name" value="THAP DOMAIN PROTEIN"/>
    <property type="match status" value="1"/>
</dbReference>
<protein>
    <recommendedName>
        <fullName evidence="7">DDE Tnp4 domain-containing protein</fullName>
    </recommendedName>
</protein>
<reference evidence="6" key="1">
    <citation type="submission" date="2017-05" db="UniProtKB">
        <authorList>
            <consortium name="EnsemblMetazoa"/>
        </authorList>
    </citation>
    <scope>IDENTIFICATION</scope>
</reference>
<evidence type="ECO:0000256" key="2">
    <source>
        <dbReference type="ARBA" id="ARBA00022723"/>
    </source>
</evidence>
<dbReference type="InterPro" id="IPR027806">
    <property type="entry name" value="HARBI1_dom"/>
</dbReference>